<name>A0AAD7XEG8_9STRA</name>
<dbReference type="PANTHER" id="PTHR22881">
    <property type="entry name" value="BROMODOMAIN CONTAINING PROTEIN"/>
    <property type="match status" value="1"/>
</dbReference>
<dbReference type="Pfam" id="PF00439">
    <property type="entry name" value="Bromodomain"/>
    <property type="match status" value="1"/>
</dbReference>
<dbReference type="PRINTS" id="PR00503">
    <property type="entry name" value="BROMODOMAIN"/>
</dbReference>
<dbReference type="EMBL" id="JAQMWT010000684">
    <property type="protein sequence ID" value="KAJ8598197.1"/>
    <property type="molecule type" value="Genomic_DNA"/>
</dbReference>
<keyword evidence="1 2" id="KW-0103">Bromodomain</keyword>
<dbReference type="SMART" id="SM00297">
    <property type="entry name" value="BROMO"/>
    <property type="match status" value="1"/>
</dbReference>
<evidence type="ECO:0000256" key="2">
    <source>
        <dbReference type="PROSITE-ProRule" id="PRU00035"/>
    </source>
</evidence>
<accession>A0AAD7XEG8</accession>
<reference evidence="4" key="1">
    <citation type="submission" date="2023-01" db="EMBL/GenBank/DDBJ databases">
        <title>Metagenome sequencing of chrysophaentin producing Chrysophaeum taylorii.</title>
        <authorList>
            <person name="Davison J."/>
            <person name="Bewley C."/>
        </authorList>
    </citation>
    <scope>NUCLEOTIDE SEQUENCE</scope>
    <source>
        <strain evidence="4">NIES-1699</strain>
    </source>
</reference>
<dbReference type="CDD" id="cd04369">
    <property type="entry name" value="Bromodomain"/>
    <property type="match status" value="1"/>
</dbReference>
<dbReference type="InterPro" id="IPR051831">
    <property type="entry name" value="Bromodomain_contain_prot"/>
</dbReference>
<dbReference type="AlphaFoldDB" id="A0AAD7XEG8"/>
<dbReference type="InterPro" id="IPR036427">
    <property type="entry name" value="Bromodomain-like_sf"/>
</dbReference>
<dbReference type="PANTHER" id="PTHR22881:SF27">
    <property type="entry name" value="BROMODOMAIN CONTAINING 7_9"/>
    <property type="match status" value="1"/>
</dbReference>
<evidence type="ECO:0000313" key="4">
    <source>
        <dbReference type="EMBL" id="KAJ8598197.1"/>
    </source>
</evidence>
<comment type="caution">
    <text evidence="4">The sequence shown here is derived from an EMBL/GenBank/DDBJ whole genome shotgun (WGS) entry which is preliminary data.</text>
</comment>
<protein>
    <recommendedName>
        <fullName evidence="3">Bromo domain-containing protein</fullName>
    </recommendedName>
</protein>
<feature type="domain" description="Bromo" evidence="3">
    <location>
        <begin position="276"/>
        <end position="350"/>
    </location>
</feature>
<dbReference type="InterPro" id="IPR001487">
    <property type="entry name" value="Bromodomain"/>
</dbReference>
<dbReference type="PROSITE" id="PS50014">
    <property type="entry name" value="BROMODOMAIN_2"/>
    <property type="match status" value="1"/>
</dbReference>
<organism evidence="4 5">
    <name type="scientific">Chrysophaeum taylorii</name>
    <dbReference type="NCBI Taxonomy" id="2483200"/>
    <lineage>
        <taxon>Eukaryota</taxon>
        <taxon>Sar</taxon>
        <taxon>Stramenopiles</taxon>
        <taxon>Ochrophyta</taxon>
        <taxon>Pelagophyceae</taxon>
        <taxon>Pelagomonadales</taxon>
        <taxon>Pelagomonadaceae</taxon>
        <taxon>Chrysophaeum</taxon>
    </lineage>
</organism>
<gene>
    <name evidence="4" type="ORF">CTAYLR_005522</name>
</gene>
<dbReference type="GO" id="GO:0005634">
    <property type="term" value="C:nucleus"/>
    <property type="evidence" value="ECO:0007669"/>
    <property type="project" value="TreeGrafter"/>
</dbReference>
<proteinExistence type="predicted"/>
<sequence length="533" mass="58388">MDEETNASLFAAVSDPTKLRAWREKKKRPLDEENAELEDALWLLDGRYGQLGRGSARAACAEALRRRLEQEAPTKALVEACVPFVAIPSLRSVPVQVLEQLARRGQLPSNVAKALDALPDDSFSALPLDVRQGVYALSEARFSRTWTPLVDKWLQRSPFLARKSSARRRASEPSLYASIAELTTTEPLIEKAVRLVCERGEPATLLVDILAGAPGSAASARARRLAGILDGVAVASAWSDQTISRLKAAVRPQEVVVVNPKIPLAARLEKAWHALRRADSKNWFANPVTDAVAPGYSKKIDSPMDLGTMRTKLGRAAPKGSYESVDEFEADVRKIVDNCRNFNGPESPIAADADRLWQAWLLAKPVVVATPPREEGSSPIWDAAGALLLSEPFAYHLAVETLCDDLELALDARELPNAKQRVKDLARLLGIFDAAAGTSSSATNTTMMMMIGARTHLPALMVAAWHARRRKPTKKKKHKPLLAALTTDQQHHHEEEDQEEDHAARLAAMRDDDTAPRAVQRIAACLLDRVVVG</sequence>
<evidence type="ECO:0000313" key="5">
    <source>
        <dbReference type="Proteomes" id="UP001230188"/>
    </source>
</evidence>
<dbReference type="SUPFAM" id="SSF47370">
    <property type="entry name" value="Bromodomain"/>
    <property type="match status" value="1"/>
</dbReference>
<keyword evidence="5" id="KW-1185">Reference proteome</keyword>
<dbReference type="Proteomes" id="UP001230188">
    <property type="component" value="Unassembled WGS sequence"/>
</dbReference>
<dbReference type="Gene3D" id="1.20.920.10">
    <property type="entry name" value="Bromodomain-like"/>
    <property type="match status" value="1"/>
</dbReference>
<evidence type="ECO:0000259" key="3">
    <source>
        <dbReference type="PROSITE" id="PS50014"/>
    </source>
</evidence>
<dbReference type="GO" id="GO:0006357">
    <property type="term" value="P:regulation of transcription by RNA polymerase II"/>
    <property type="evidence" value="ECO:0007669"/>
    <property type="project" value="TreeGrafter"/>
</dbReference>
<evidence type="ECO:0000256" key="1">
    <source>
        <dbReference type="ARBA" id="ARBA00023117"/>
    </source>
</evidence>